<keyword evidence="1" id="KW-0812">Transmembrane</keyword>
<accession>A0AAE3IIH9</accession>
<evidence type="ECO:0000313" key="2">
    <source>
        <dbReference type="EMBL" id="MCU6706519.1"/>
    </source>
</evidence>
<feature type="transmembrane region" description="Helical" evidence="1">
    <location>
        <begin position="114"/>
        <end position="147"/>
    </location>
</feature>
<evidence type="ECO:0000256" key="1">
    <source>
        <dbReference type="SAM" id="Phobius"/>
    </source>
</evidence>
<keyword evidence="1" id="KW-1133">Transmembrane helix</keyword>
<evidence type="ECO:0008006" key="4">
    <source>
        <dbReference type="Google" id="ProtNLM"/>
    </source>
</evidence>
<keyword evidence="3" id="KW-1185">Reference proteome</keyword>
<keyword evidence="1" id="KW-0472">Membrane</keyword>
<dbReference type="EMBL" id="JAOQJZ010000013">
    <property type="protein sequence ID" value="MCU6706519.1"/>
    <property type="molecule type" value="Genomic_DNA"/>
</dbReference>
<proteinExistence type="predicted"/>
<feature type="transmembrane region" description="Helical" evidence="1">
    <location>
        <begin position="177"/>
        <end position="194"/>
    </location>
</feature>
<protein>
    <recommendedName>
        <fullName evidence="4">ABC-2 family transporter protein</fullName>
    </recommendedName>
</protein>
<organism evidence="2 3">
    <name type="scientific">Hominimerdicola aceti</name>
    <dbReference type="NCBI Taxonomy" id="2981726"/>
    <lineage>
        <taxon>Bacteria</taxon>
        <taxon>Bacillati</taxon>
        <taxon>Bacillota</taxon>
        <taxon>Clostridia</taxon>
        <taxon>Eubacteriales</taxon>
        <taxon>Oscillospiraceae</taxon>
        <taxon>Hominimerdicola</taxon>
    </lineage>
</organism>
<sequence>MNFNKCLKTQLYKMLISPVPVICAIMIFGLCCITNVYTDADGGKGYSVLTILLLRDPTEAVEGNSVVRENIIRAAMSSWLIMFSPVVCVLPFVKSVSAENSSLKRFEMQRSGKIAFAASRLVSAVLTSAAVLCLGYGLFVIFTVIMFPSVMDTNSHSAAAVLHSMSIGCFYLSRMAGAFIIGALSALPAYIISVFSRNKYMMTCIPFMFFYFYNTLINRLSKGFSANVGKIVSLFSFNGIFRAIENGMTVYVILAAAVLMILAAIIGVSFLQRRYDCCE</sequence>
<comment type="caution">
    <text evidence="2">The sequence shown here is derived from an EMBL/GenBank/DDBJ whole genome shotgun (WGS) entry which is preliminary data.</text>
</comment>
<dbReference type="AlphaFoldDB" id="A0AAE3IIH9"/>
<feature type="transmembrane region" description="Helical" evidence="1">
    <location>
        <begin position="12"/>
        <end position="37"/>
    </location>
</feature>
<dbReference type="Proteomes" id="UP001208131">
    <property type="component" value="Unassembled WGS sequence"/>
</dbReference>
<feature type="transmembrane region" description="Helical" evidence="1">
    <location>
        <begin position="250"/>
        <end position="271"/>
    </location>
</feature>
<dbReference type="RefSeq" id="WP_117864490.1">
    <property type="nucleotide sequence ID" value="NZ_JAOQJZ010000013.1"/>
</dbReference>
<reference evidence="2 3" key="1">
    <citation type="journal article" date="2021" name="ISME Commun">
        <title>Automated analysis of genomic sequences facilitates high-throughput and comprehensive description of bacteria.</title>
        <authorList>
            <person name="Hitch T.C.A."/>
        </authorList>
    </citation>
    <scope>NUCLEOTIDE SEQUENCE [LARGE SCALE GENOMIC DNA]</scope>
    <source>
        <strain evidence="2 3">Sanger_31</strain>
    </source>
</reference>
<feature type="transmembrane region" description="Helical" evidence="1">
    <location>
        <begin position="200"/>
        <end position="217"/>
    </location>
</feature>
<name>A0AAE3IIH9_9FIRM</name>
<evidence type="ECO:0000313" key="3">
    <source>
        <dbReference type="Proteomes" id="UP001208131"/>
    </source>
</evidence>
<gene>
    <name evidence="2" type="ORF">OCV57_11365</name>
</gene>